<dbReference type="EC" id="3.1.3.5" evidence="9"/>
<keyword evidence="7 9" id="KW-0547">Nucleotide-binding</keyword>
<accession>A0A5M6IF68</accession>
<evidence type="ECO:0000256" key="1">
    <source>
        <dbReference type="ARBA" id="ARBA00000815"/>
    </source>
</evidence>
<proteinExistence type="inferred from homology"/>
<dbReference type="Pfam" id="PF01975">
    <property type="entry name" value="SurE"/>
    <property type="match status" value="1"/>
</dbReference>
<dbReference type="GO" id="GO:0004309">
    <property type="term" value="F:exopolyphosphatase activity"/>
    <property type="evidence" value="ECO:0007669"/>
    <property type="project" value="TreeGrafter"/>
</dbReference>
<protein>
    <recommendedName>
        <fullName evidence="9">5'-nucleotidase SurE</fullName>
        <ecNumber evidence="9">3.1.3.5</ecNumber>
    </recommendedName>
    <alternativeName>
        <fullName evidence="9">Nucleoside 5'-monophosphate phosphohydrolase</fullName>
    </alternativeName>
</protein>
<name>A0A5M6IF68_9PROT</name>
<dbReference type="GO" id="GO:0046872">
    <property type="term" value="F:metal ion binding"/>
    <property type="evidence" value="ECO:0007669"/>
    <property type="project" value="UniProtKB-UniRule"/>
</dbReference>
<gene>
    <name evidence="9 11" type="primary">surE</name>
    <name evidence="11" type="ORF">F1188_02925</name>
</gene>
<evidence type="ECO:0000256" key="9">
    <source>
        <dbReference type="HAMAP-Rule" id="MF_00060"/>
    </source>
</evidence>
<evidence type="ECO:0000256" key="3">
    <source>
        <dbReference type="ARBA" id="ARBA00004496"/>
    </source>
</evidence>
<evidence type="ECO:0000256" key="5">
    <source>
        <dbReference type="ARBA" id="ARBA00022490"/>
    </source>
</evidence>
<evidence type="ECO:0000256" key="7">
    <source>
        <dbReference type="ARBA" id="ARBA00022741"/>
    </source>
</evidence>
<keyword evidence="8 9" id="KW-0378">Hydrolase</keyword>
<keyword evidence="5 9" id="KW-0963">Cytoplasm</keyword>
<dbReference type="RefSeq" id="WP_150060894.1">
    <property type="nucleotide sequence ID" value="NZ_JACHII010000003.1"/>
</dbReference>
<dbReference type="OrthoDB" id="9780815at2"/>
<sequence length="263" mass="28586">MFEPLPDLSRARILVSNDDGLDAPGIKVLERIARTLSDDVWVVAPETEQSGAGHSLTLHDPIRYHQRGPRHVAVRGTPTDCVLLGVKLFTGDRRPDLVLSGINRGGNMGEDITYSGTVAVAMEGTLLGIRSLALSLPFADPDAIPWDTAEAIAPDVIRRACAVRWNRNVLINVNFPDCAPEQLQGVRVARQGKRVGSSRFSENLVERVDPRGRPYVWIGVEQITDLEGADTDLHAVAANHVAVTPLCIDLTDEGTLAEMETAF</sequence>
<dbReference type="NCBIfam" id="NF001490">
    <property type="entry name" value="PRK00346.1-4"/>
    <property type="match status" value="1"/>
</dbReference>
<feature type="binding site" evidence="9">
    <location>
        <position position="19"/>
    </location>
    <ligand>
        <name>a divalent metal cation</name>
        <dbReference type="ChEBI" id="CHEBI:60240"/>
    </ligand>
</feature>
<comment type="catalytic activity">
    <reaction evidence="1 9">
        <text>a ribonucleoside 5'-phosphate + H2O = a ribonucleoside + phosphate</text>
        <dbReference type="Rhea" id="RHEA:12484"/>
        <dbReference type="ChEBI" id="CHEBI:15377"/>
        <dbReference type="ChEBI" id="CHEBI:18254"/>
        <dbReference type="ChEBI" id="CHEBI:43474"/>
        <dbReference type="ChEBI" id="CHEBI:58043"/>
        <dbReference type="EC" id="3.1.3.5"/>
    </reaction>
</comment>
<evidence type="ECO:0000256" key="2">
    <source>
        <dbReference type="ARBA" id="ARBA00001946"/>
    </source>
</evidence>
<comment type="similarity">
    <text evidence="4 9">Belongs to the SurE nucleotidase family.</text>
</comment>
<feature type="binding site" evidence="9">
    <location>
        <position position="103"/>
    </location>
    <ligand>
        <name>a divalent metal cation</name>
        <dbReference type="ChEBI" id="CHEBI:60240"/>
    </ligand>
</feature>
<comment type="function">
    <text evidence="9">Nucleotidase that shows phosphatase activity on nucleoside 5'-monophosphates.</text>
</comment>
<keyword evidence="12" id="KW-1185">Reference proteome</keyword>
<reference evidence="11 12" key="1">
    <citation type="submission" date="2019-09" db="EMBL/GenBank/DDBJ databases">
        <title>Genome sequence of Roseospira marina, one of the more divergent members of the non-sulfur purple photosynthetic bacterial family, the Rhodospirillaceae.</title>
        <authorList>
            <person name="Meyer T."/>
            <person name="Kyndt J."/>
        </authorList>
    </citation>
    <scope>NUCLEOTIDE SEQUENCE [LARGE SCALE GENOMIC DNA]</scope>
    <source>
        <strain evidence="11 12">DSM 15113</strain>
    </source>
</reference>
<feature type="domain" description="Survival protein SurE-like phosphatase/nucleotidase" evidence="10">
    <location>
        <begin position="13"/>
        <end position="195"/>
    </location>
</feature>
<comment type="subcellular location">
    <subcellularLocation>
        <location evidence="3 9">Cytoplasm</location>
    </subcellularLocation>
</comment>
<dbReference type="InterPro" id="IPR030048">
    <property type="entry name" value="SurE"/>
</dbReference>
<dbReference type="InterPro" id="IPR002828">
    <property type="entry name" value="SurE-like_Pase/nucleotidase"/>
</dbReference>
<feature type="binding site" evidence="9">
    <location>
        <position position="50"/>
    </location>
    <ligand>
        <name>a divalent metal cation</name>
        <dbReference type="ChEBI" id="CHEBI:60240"/>
    </ligand>
</feature>
<dbReference type="GO" id="GO:0000166">
    <property type="term" value="F:nucleotide binding"/>
    <property type="evidence" value="ECO:0007669"/>
    <property type="project" value="UniProtKB-KW"/>
</dbReference>
<dbReference type="Proteomes" id="UP000324065">
    <property type="component" value="Unassembled WGS sequence"/>
</dbReference>
<dbReference type="PANTHER" id="PTHR30457:SF12">
    <property type="entry name" value="5'_3'-NUCLEOTIDASE SURE"/>
    <property type="match status" value="1"/>
</dbReference>
<evidence type="ECO:0000313" key="11">
    <source>
        <dbReference type="EMBL" id="KAA5606883.1"/>
    </source>
</evidence>
<dbReference type="NCBIfam" id="TIGR00087">
    <property type="entry name" value="surE"/>
    <property type="match status" value="1"/>
</dbReference>
<dbReference type="EMBL" id="VWPJ01000002">
    <property type="protein sequence ID" value="KAA5606883.1"/>
    <property type="molecule type" value="Genomic_DNA"/>
</dbReference>
<organism evidence="11 12">
    <name type="scientific">Roseospira marina</name>
    <dbReference type="NCBI Taxonomy" id="140057"/>
    <lineage>
        <taxon>Bacteria</taxon>
        <taxon>Pseudomonadati</taxon>
        <taxon>Pseudomonadota</taxon>
        <taxon>Alphaproteobacteria</taxon>
        <taxon>Rhodospirillales</taxon>
        <taxon>Rhodospirillaceae</taxon>
        <taxon>Roseospira</taxon>
    </lineage>
</organism>
<comment type="cofactor">
    <cofactor evidence="9">
        <name>a divalent metal cation</name>
        <dbReference type="ChEBI" id="CHEBI:60240"/>
    </cofactor>
    <text evidence="9">Binds 1 divalent metal cation per subunit.</text>
</comment>
<evidence type="ECO:0000313" key="12">
    <source>
        <dbReference type="Proteomes" id="UP000324065"/>
    </source>
</evidence>
<dbReference type="GO" id="GO:0005737">
    <property type="term" value="C:cytoplasm"/>
    <property type="evidence" value="ECO:0007669"/>
    <property type="project" value="UniProtKB-SubCell"/>
</dbReference>
<comment type="cofactor">
    <cofactor evidence="2">
        <name>Mg(2+)</name>
        <dbReference type="ChEBI" id="CHEBI:18420"/>
    </cofactor>
</comment>
<evidence type="ECO:0000256" key="6">
    <source>
        <dbReference type="ARBA" id="ARBA00022723"/>
    </source>
</evidence>
<dbReference type="PANTHER" id="PTHR30457">
    <property type="entry name" value="5'-NUCLEOTIDASE SURE"/>
    <property type="match status" value="1"/>
</dbReference>
<evidence type="ECO:0000256" key="8">
    <source>
        <dbReference type="ARBA" id="ARBA00022801"/>
    </source>
</evidence>
<dbReference type="GO" id="GO:0008253">
    <property type="term" value="F:5'-nucleotidase activity"/>
    <property type="evidence" value="ECO:0007669"/>
    <property type="project" value="UniProtKB-UniRule"/>
</dbReference>
<dbReference type="InterPro" id="IPR036523">
    <property type="entry name" value="SurE-like_sf"/>
</dbReference>
<keyword evidence="6 9" id="KW-0479">Metal-binding</keyword>
<dbReference type="AlphaFoldDB" id="A0A5M6IF68"/>
<comment type="caution">
    <text evidence="11">The sequence shown here is derived from an EMBL/GenBank/DDBJ whole genome shotgun (WGS) entry which is preliminary data.</text>
</comment>
<evidence type="ECO:0000259" key="10">
    <source>
        <dbReference type="Pfam" id="PF01975"/>
    </source>
</evidence>
<dbReference type="GO" id="GO:0008254">
    <property type="term" value="F:3'-nucleotidase activity"/>
    <property type="evidence" value="ECO:0007669"/>
    <property type="project" value="TreeGrafter"/>
</dbReference>
<dbReference type="HAMAP" id="MF_00060">
    <property type="entry name" value="SurE"/>
    <property type="match status" value="1"/>
</dbReference>
<evidence type="ECO:0000256" key="4">
    <source>
        <dbReference type="ARBA" id="ARBA00011062"/>
    </source>
</evidence>
<feature type="binding site" evidence="9">
    <location>
        <position position="18"/>
    </location>
    <ligand>
        <name>a divalent metal cation</name>
        <dbReference type="ChEBI" id="CHEBI:60240"/>
    </ligand>
</feature>
<dbReference type="FunFam" id="3.40.1210.10:FF:000001">
    <property type="entry name" value="5'/3'-nucleotidase SurE"/>
    <property type="match status" value="1"/>
</dbReference>
<dbReference type="SUPFAM" id="SSF64167">
    <property type="entry name" value="SurE-like"/>
    <property type="match status" value="1"/>
</dbReference>
<dbReference type="Gene3D" id="3.40.1210.10">
    <property type="entry name" value="Survival protein SurE-like phosphatase/nucleotidase"/>
    <property type="match status" value="1"/>
</dbReference>